<gene>
    <name evidence="1" type="ORF">GBAR_LOCUS29997</name>
</gene>
<evidence type="ECO:0000313" key="1">
    <source>
        <dbReference type="EMBL" id="CAI8054974.1"/>
    </source>
</evidence>
<reference evidence="1" key="1">
    <citation type="submission" date="2023-03" db="EMBL/GenBank/DDBJ databases">
        <authorList>
            <person name="Steffen K."/>
            <person name="Cardenas P."/>
        </authorList>
    </citation>
    <scope>NUCLEOTIDE SEQUENCE</scope>
</reference>
<accession>A0AA35TVI5</accession>
<organism evidence="1 2">
    <name type="scientific">Geodia barretti</name>
    <name type="common">Barrett's horny sponge</name>
    <dbReference type="NCBI Taxonomy" id="519541"/>
    <lineage>
        <taxon>Eukaryota</taxon>
        <taxon>Metazoa</taxon>
        <taxon>Porifera</taxon>
        <taxon>Demospongiae</taxon>
        <taxon>Heteroscleromorpha</taxon>
        <taxon>Tetractinellida</taxon>
        <taxon>Astrophorina</taxon>
        <taxon>Geodiidae</taxon>
        <taxon>Geodia</taxon>
    </lineage>
</organism>
<name>A0AA35TVI5_GEOBA</name>
<dbReference type="Proteomes" id="UP001174909">
    <property type="component" value="Unassembled WGS sequence"/>
</dbReference>
<sequence>MSLSHWTIKPVTTEPVGTLPVMVIVVSVTEDSCRDGAGNGTEHQLYEHFHLKSLMWLL</sequence>
<comment type="caution">
    <text evidence="1">The sequence shown here is derived from an EMBL/GenBank/DDBJ whole genome shotgun (WGS) entry which is preliminary data.</text>
</comment>
<evidence type="ECO:0000313" key="2">
    <source>
        <dbReference type="Proteomes" id="UP001174909"/>
    </source>
</evidence>
<dbReference type="AlphaFoldDB" id="A0AA35TVI5"/>
<keyword evidence="2" id="KW-1185">Reference proteome</keyword>
<protein>
    <submittedName>
        <fullName evidence="1">Uncharacterized protein</fullName>
    </submittedName>
</protein>
<proteinExistence type="predicted"/>
<dbReference type="EMBL" id="CASHTH010004232">
    <property type="protein sequence ID" value="CAI8054974.1"/>
    <property type="molecule type" value="Genomic_DNA"/>
</dbReference>